<evidence type="ECO:0000256" key="2">
    <source>
        <dbReference type="ARBA" id="ARBA00022741"/>
    </source>
</evidence>
<keyword evidence="3" id="KW-0378">Hydrolase</keyword>
<dbReference type="InterPro" id="IPR007502">
    <property type="entry name" value="Helicase-assoc_dom"/>
</dbReference>
<dbReference type="Pfam" id="PF00270">
    <property type="entry name" value="DEAD"/>
    <property type="match status" value="1"/>
</dbReference>
<dbReference type="GO" id="GO:0003723">
    <property type="term" value="F:RNA binding"/>
    <property type="evidence" value="ECO:0007669"/>
    <property type="project" value="TreeGrafter"/>
</dbReference>
<dbReference type="Pfam" id="PF00271">
    <property type="entry name" value="Helicase_C"/>
    <property type="match status" value="1"/>
</dbReference>
<accession>A0A3G5A8A5</accession>
<dbReference type="PROSITE" id="PS51194">
    <property type="entry name" value="HELICASE_CTER"/>
    <property type="match status" value="1"/>
</dbReference>
<evidence type="ECO:0000259" key="7">
    <source>
        <dbReference type="PROSITE" id="PS51194"/>
    </source>
</evidence>
<dbReference type="SMART" id="SM00847">
    <property type="entry name" value="HA2"/>
    <property type="match status" value="1"/>
</dbReference>
<dbReference type="GO" id="GO:0005524">
    <property type="term" value="F:ATP binding"/>
    <property type="evidence" value="ECO:0007669"/>
    <property type="project" value="UniProtKB-KW"/>
</dbReference>
<organism evidence="8">
    <name type="scientific">Homavirus sp</name>
    <dbReference type="NCBI Taxonomy" id="2487769"/>
    <lineage>
        <taxon>Viruses</taxon>
        <taxon>Varidnaviria</taxon>
        <taxon>Bamfordvirae</taxon>
        <taxon>Nucleocytoviricota</taxon>
        <taxon>Megaviricetes</taxon>
        <taxon>Imitervirales</taxon>
        <taxon>Mimiviridae</taxon>
        <taxon>Klosneuvirinae</taxon>
    </lineage>
</organism>
<sequence length="718" mass="82289">MNHIGILDPNGINPNPLTNKPYSDDYKNLGNIWSKFPGYQKATEIIDSIKNYQVLLIVADTGSGKTVLVPKYALHAFDYKGKIGVTLPKQIVTKSAAEFSAKTLDVQLGKQVGYQYKGSPNDANSSDTLLLYATDGTIKSRLLNDPELKDFSCIIIDEAHERKIQIDFLLYLLRETLKIRPDFRLIIMSATINADIFATYFSEFKFKEICIAGQRNYPIESIFLKQPLEYKDVINEGFKIMTNIMENDSPSNTNNITSLANDIIFFVTSSNEAFELCKRLHTYISATCIDPLMKKSKIICNGDTYCVEVYSGMDPYKQNLAQDKNMYKQNKQFNYVRKVVIATNVAESSLTIDGIKYVIDCGYELKSSYDPNKRAKKLDRQLITVAQVKQRMGRSGRTEPGVCYHLYTKNDYENHMEKFPEPDIRVSDISYECLSLLGVQEINNVTNLIAVLTQFIEPPKEVYIKGAITMLMQLGLIKDGIITTLGRYTLDVGTNDTMSGIALTYSKIYMCSHEMIKILAMMEICNNNIVNFFSTPKTILSNTNDPNFNKIMNSLNEKYNKARKKFRHTYGDHLSLLKVYTEFYEHYIKYKNEMEKLNKWCYDRFLKINMLLKAVERAKKLKQKLYTVKIDATLLDKIDNIDTNMGISDRITKCLILGYHLNIANKTNNYYTTLTDVKTNIDQNSFLELNKTVPKNVYYTELFLSMGKSNINIVSKYI</sequence>
<evidence type="ECO:0000256" key="3">
    <source>
        <dbReference type="ARBA" id="ARBA00022801"/>
    </source>
</evidence>
<name>A0A3G5A8A5_9VIRU</name>
<dbReference type="PANTHER" id="PTHR18934:SF99">
    <property type="entry name" value="ATP-DEPENDENT RNA HELICASE DHX37-RELATED"/>
    <property type="match status" value="1"/>
</dbReference>
<protein>
    <submittedName>
        <fullName evidence="8">HrpA-like RNA helicase</fullName>
    </submittedName>
</protein>
<dbReference type="InterPro" id="IPR014001">
    <property type="entry name" value="Helicase_ATP-bd"/>
</dbReference>
<keyword evidence="4 8" id="KW-0347">Helicase</keyword>
<feature type="domain" description="Helicase ATP-binding" evidence="6">
    <location>
        <begin position="46"/>
        <end position="210"/>
    </location>
</feature>
<dbReference type="SMART" id="SM00490">
    <property type="entry name" value="HELICc"/>
    <property type="match status" value="1"/>
</dbReference>
<feature type="domain" description="Helicase C-terminal" evidence="7">
    <location>
        <begin position="255"/>
        <end position="437"/>
    </location>
</feature>
<dbReference type="InterPro" id="IPR027417">
    <property type="entry name" value="P-loop_NTPase"/>
</dbReference>
<comment type="similarity">
    <text evidence="1">Belongs to the DEAD box helicase family. DEAH subfamily.</text>
</comment>
<evidence type="ECO:0000259" key="6">
    <source>
        <dbReference type="PROSITE" id="PS51192"/>
    </source>
</evidence>
<evidence type="ECO:0000256" key="5">
    <source>
        <dbReference type="ARBA" id="ARBA00022840"/>
    </source>
</evidence>
<dbReference type="CDD" id="cd17917">
    <property type="entry name" value="DEXHc_RHA-like"/>
    <property type="match status" value="1"/>
</dbReference>
<evidence type="ECO:0000256" key="1">
    <source>
        <dbReference type="ARBA" id="ARBA00008792"/>
    </source>
</evidence>
<keyword evidence="5" id="KW-0067">ATP-binding</keyword>
<dbReference type="PROSITE" id="PS51192">
    <property type="entry name" value="HELICASE_ATP_BIND_1"/>
    <property type="match status" value="1"/>
</dbReference>
<dbReference type="EMBL" id="MK072335">
    <property type="protein sequence ID" value="AYV82053.1"/>
    <property type="molecule type" value="Genomic_DNA"/>
</dbReference>
<dbReference type="PANTHER" id="PTHR18934">
    <property type="entry name" value="ATP-DEPENDENT RNA HELICASE"/>
    <property type="match status" value="1"/>
</dbReference>
<dbReference type="PROSITE" id="PS00690">
    <property type="entry name" value="DEAH_ATP_HELICASE"/>
    <property type="match status" value="1"/>
</dbReference>
<keyword evidence="2" id="KW-0547">Nucleotide-binding</keyword>
<evidence type="ECO:0000313" key="8">
    <source>
        <dbReference type="EMBL" id="AYV82053.1"/>
    </source>
</evidence>
<dbReference type="InterPro" id="IPR011545">
    <property type="entry name" value="DEAD/DEAH_box_helicase_dom"/>
</dbReference>
<proteinExistence type="inferred from homology"/>
<dbReference type="SMART" id="SM00487">
    <property type="entry name" value="DEXDc"/>
    <property type="match status" value="1"/>
</dbReference>
<dbReference type="Gene3D" id="1.20.120.1080">
    <property type="match status" value="1"/>
</dbReference>
<dbReference type="Gene3D" id="3.40.50.300">
    <property type="entry name" value="P-loop containing nucleotide triphosphate hydrolases"/>
    <property type="match status" value="2"/>
</dbReference>
<dbReference type="SUPFAM" id="SSF52540">
    <property type="entry name" value="P-loop containing nucleoside triphosphate hydrolases"/>
    <property type="match status" value="1"/>
</dbReference>
<dbReference type="GO" id="GO:0004386">
    <property type="term" value="F:helicase activity"/>
    <property type="evidence" value="ECO:0007669"/>
    <property type="project" value="UniProtKB-KW"/>
</dbReference>
<dbReference type="InterPro" id="IPR001650">
    <property type="entry name" value="Helicase_C-like"/>
</dbReference>
<gene>
    <name evidence="8" type="ORF">Homavirus4_16</name>
</gene>
<evidence type="ECO:0000256" key="4">
    <source>
        <dbReference type="ARBA" id="ARBA00022806"/>
    </source>
</evidence>
<reference evidence="8" key="1">
    <citation type="submission" date="2018-10" db="EMBL/GenBank/DDBJ databases">
        <title>Hidden diversity of soil giant viruses.</title>
        <authorList>
            <person name="Schulz F."/>
            <person name="Alteio L."/>
            <person name="Goudeau D."/>
            <person name="Ryan E.M."/>
            <person name="Malmstrom R.R."/>
            <person name="Blanchard J."/>
            <person name="Woyke T."/>
        </authorList>
    </citation>
    <scope>NUCLEOTIDE SEQUENCE</scope>
    <source>
        <strain evidence="8">HOV1</strain>
    </source>
</reference>
<dbReference type="GO" id="GO:0016787">
    <property type="term" value="F:hydrolase activity"/>
    <property type="evidence" value="ECO:0007669"/>
    <property type="project" value="UniProtKB-KW"/>
</dbReference>
<dbReference type="CDD" id="cd18791">
    <property type="entry name" value="SF2_C_RHA"/>
    <property type="match status" value="1"/>
</dbReference>
<dbReference type="InterPro" id="IPR002464">
    <property type="entry name" value="DNA/RNA_helicase_DEAH_CS"/>
</dbReference>